<keyword evidence="6" id="KW-1278">Translocase</keyword>
<keyword evidence="3 8" id="KW-1003">Cell membrane</keyword>
<dbReference type="PANTHER" id="PTHR43553">
    <property type="entry name" value="HEAVY METAL TRANSPORTER"/>
    <property type="match status" value="1"/>
</dbReference>
<comment type="subunit">
    <text evidence="8">Forms a stable energy-coupling factor (ECF) transporter complex composed of 2 membrane-embedded substrate-binding proteins (S component), 2 ATP-binding proteins (A component) and 2 transmembrane proteins (T component).</text>
</comment>
<dbReference type="InterPro" id="IPR030946">
    <property type="entry name" value="EcfA2"/>
</dbReference>
<comment type="function">
    <text evidence="8">ATP-binding (A) component of a common energy-coupling factor (ECF) ABC-transporter complex.</text>
</comment>
<evidence type="ECO:0000256" key="1">
    <source>
        <dbReference type="ARBA" id="ARBA00004202"/>
    </source>
</evidence>
<gene>
    <name evidence="10" type="primary">cbiO_1</name>
    <name evidence="10" type="ORF">NCTC4824_00171</name>
</gene>
<organism evidence="10 11">
    <name type="scientific">Lederbergia lenta</name>
    <name type="common">Bacillus lentus</name>
    <dbReference type="NCBI Taxonomy" id="1467"/>
    <lineage>
        <taxon>Bacteria</taxon>
        <taxon>Bacillati</taxon>
        <taxon>Bacillota</taxon>
        <taxon>Bacilli</taxon>
        <taxon>Bacillales</taxon>
        <taxon>Bacillaceae</taxon>
        <taxon>Lederbergia</taxon>
    </lineage>
</organism>
<keyword evidence="10" id="KW-0378">Hydrolase</keyword>
<evidence type="ECO:0000256" key="2">
    <source>
        <dbReference type="ARBA" id="ARBA00022448"/>
    </source>
</evidence>
<protein>
    <recommendedName>
        <fullName evidence="8">Energy-coupling factor transporter ATP-binding protein EcfA2</fullName>
        <ecNumber evidence="8">7.-.-.-</ecNumber>
    </recommendedName>
</protein>
<dbReference type="EC" id="7.-.-.-" evidence="8"/>
<dbReference type="InterPro" id="IPR015856">
    <property type="entry name" value="ABC_transpr_CbiO/EcfA_su"/>
</dbReference>
<dbReference type="GO" id="GO:0016887">
    <property type="term" value="F:ATP hydrolysis activity"/>
    <property type="evidence" value="ECO:0007669"/>
    <property type="project" value="InterPro"/>
</dbReference>
<evidence type="ECO:0000259" key="9">
    <source>
        <dbReference type="PROSITE" id="PS50893"/>
    </source>
</evidence>
<evidence type="ECO:0000313" key="11">
    <source>
        <dbReference type="Proteomes" id="UP000249134"/>
    </source>
</evidence>
<dbReference type="FunFam" id="3.40.50.300:FF:000224">
    <property type="entry name" value="Energy-coupling factor transporter ATP-binding protein EcfA"/>
    <property type="match status" value="1"/>
</dbReference>
<dbReference type="PROSITE" id="PS50893">
    <property type="entry name" value="ABC_TRANSPORTER_2"/>
    <property type="match status" value="1"/>
</dbReference>
<dbReference type="GO" id="GO:0015087">
    <property type="term" value="F:cobalt ion transmembrane transporter activity"/>
    <property type="evidence" value="ECO:0007669"/>
    <property type="project" value="UniProtKB-ARBA"/>
</dbReference>
<dbReference type="STRING" id="1348624.GCA_001591545_03554"/>
<dbReference type="SUPFAM" id="SSF52540">
    <property type="entry name" value="P-loop containing nucleoside triphosphate hydrolases"/>
    <property type="match status" value="1"/>
</dbReference>
<dbReference type="InterPro" id="IPR003593">
    <property type="entry name" value="AAA+_ATPase"/>
</dbReference>
<dbReference type="Gene3D" id="3.40.50.300">
    <property type="entry name" value="P-loop containing nucleotide triphosphate hydrolases"/>
    <property type="match status" value="1"/>
</dbReference>
<comment type="subcellular location">
    <subcellularLocation>
        <location evidence="1 8">Cell membrane</location>
        <topology evidence="1 8">Peripheral membrane protein</topology>
    </subcellularLocation>
</comment>
<dbReference type="InterPro" id="IPR003439">
    <property type="entry name" value="ABC_transporter-like_ATP-bd"/>
</dbReference>
<proteinExistence type="inferred from homology"/>
<dbReference type="GO" id="GO:0005524">
    <property type="term" value="F:ATP binding"/>
    <property type="evidence" value="ECO:0007669"/>
    <property type="project" value="UniProtKB-UniRule"/>
</dbReference>
<reference evidence="10 11" key="1">
    <citation type="submission" date="2018-06" db="EMBL/GenBank/DDBJ databases">
        <authorList>
            <consortium name="Pathogen Informatics"/>
            <person name="Doyle S."/>
        </authorList>
    </citation>
    <scope>NUCLEOTIDE SEQUENCE [LARGE SCALE GENOMIC DNA]</scope>
    <source>
        <strain evidence="10 11">NCTC4824</strain>
    </source>
</reference>
<evidence type="ECO:0000256" key="3">
    <source>
        <dbReference type="ARBA" id="ARBA00022475"/>
    </source>
</evidence>
<dbReference type="GO" id="GO:0042626">
    <property type="term" value="F:ATPase-coupled transmembrane transporter activity"/>
    <property type="evidence" value="ECO:0007669"/>
    <property type="project" value="TreeGrafter"/>
</dbReference>
<dbReference type="NCBIfam" id="TIGR04521">
    <property type="entry name" value="ECF_ATPase_2"/>
    <property type="match status" value="1"/>
</dbReference>
<dbReference type="Proteomes" id="UP000249134">
    <property type="component" value="Chromosome 1"/>
</dbReference>
<dbReference type="SMART" id="SM00382">
    <property type="entry name" value="AAA"/>
    <property type="match status" value="1"/>
</dbReference>
<dbReference type="KEGG" id="blen:NCTC4824_00171"/>
<dbReference type="Pfam" id="PF00005">
    <property type="entry name" value="ABC_tran"/>
    <property type="match status" value="1"/>
</dbReference>
<dbReference type="NCBIfam" id="NF010155">
    <property type="entry name" value="PRK13634.1"/>
    <property type="match status" value="1"/>
</dbReference>
<dbReference type="EMBL" id="LS483476">
    <property type="protein sequence ID" value="SQI51312.1"/>
    <property type="molecule type" value="Genomic_DNA"/>
</dbReference>
<sequence length="289" mass="32434">MDIALQQVEYKYQANTPFERLAIQDVDISIPEGMFLALIGHTGSGKSTVIQHLNALLKPTKGQVIIGDRTISSDKKEKNLRPIRQKVGIVFQFPEHQLFDETVEKDICFGPMNFGVSEEEAKERARRLIVEVGLTEEVLQKSPFDLSGGQMRRVAIAGVLAMEPEVLVLDEPTAGLDPRGQTEIMDMFHRLHQQKGLSTILVTHSMEDAATYADEIVIMHRGKVKETGDPRTIFSKPEQLLSLGLDVPKVVNFQYKLERRLNRKLGKTCLSIDELSSALQELKERGDSL</sequence>
<dbReference type="PROSITE" id="PS00211">
    <property type="entry name" value="ABC_TRANSPORTER_1"/>
    <property type="match status" value="1"/>
</dbReference>
<name>A0A2X4VXF8_LEDLE</name>
<dbReference type="CDD" id="cd03225">
    <property type="entry name" value="ABC_cobalt_CbiO_domain1"/>
    <property type="match status" value="1"/>
</dbReference>
<dbReference type="InterPro" id="IPR017871">
    <property type="entry name" value="ABC_transporter-like_CS"/>
</dbReference>
<dbReference type="AlphaFoldDB" id="A0A2X4VXF8"/>
<evidence type="ECO:0000256" key="6">
    <source>
        <dbReference type="ARBA" id="ARBA00022967"/>
    </source>
</evidence>
<keyword evidence="2 8" id="KW-0813">Transport</keyword>
<comment type="similarity">
    <text evidence="8">Belongs to the ABC transporter superfamily. Energy-coupling factor EcfA family.</text>
</comment>
<dbReference type="InterPro" id="IPR027417">
    <property type="entry name" value="P-loop_NTPase"/>
</dbReference>
<keyword evidence="7 8" id="KW-0472">Membrane</keyword>
<evidence type="ECO:0000256" key="4">
    <source>
        <dbReference type="ARBA" id="ARBA00022741"/>
    </source>
</evidence>
<keyword evidence="4 8" id="KW-0547">Nucleotide-binding</keyword>
<evidence type="ECO:0000313" key="10">
    <source>
        <dbReference type="EMBL" id="SQI51312.1"/>
    </source>
</evidence>
<keyword evidence="11" id="KW-1185">Reference proteome</keyword>
<evidence type="ECO:0000256" key="8">
    <source>
        <dbReference type="RuleBase" id="RU365104"/>
    </source>
</evidence>
<dbReference type="PANTHER" id="PTHR43553:SF27">
    <property type="entry name" value="ENERGY-COUPLING FACTOR TRANSPORTER ATP-BINDING PROTEIN ECFA2"/>
    <property type="match status" value="1"/>
</dbReference>
<accession>A0A2X4VXF8</accession>
<evidence type="ECO:0000256" key="5">
    <source>
        <dbReference type="ARBA" id="ARBA00022840"/>
    </source>
</evidence>
<feature type="domain" description="ABC transporter" evidence="9">
    <location>
        <begin position="3"/>
        <end position="246"/>
    </location>
</feature>
<keyword evidence="5 8" id="KW-0067">ATP-binding</keyword>
<dbReference type="InterPro" id="IPR050095">
    <property type="entry name" value="ECF_ABC_transporter_ATP-bd"/>
</dbReference>
<dbReference type="RefSeq" id="WP_066145298.1">
    <property type="nucleotide sequence ID" value="NZ_CBCSGM010000006.1"/>
</dbReference>
<dbReference type="GO" id="GO:0043190">
    <property type="term" value="C:ATP-binding cassette (ABC) transporter complex"/>
    <property type="evidence" value="ECO:0007669"/>
    <property type="project" value="TreeGrafter"/>
</dbReference>
<evidence type="ECO:0000256" key="7">
    <source>
        <dbReference type="ARBA" id="ARBA00023136"/>
    </source>
</evidence>